<sequence>MNNRISEKNGVKSNNADTKETNTKVTGIKVIEHDNSLKLSFYAGSGIGLLLGIIMGTSMTPVVATMFASLTTLLAAILGLNDTNFTNAKAVRIGSFGFTCVIGTILGLIVRSHNVFSPSLTSLQEKYMAVGFSEKQVLDFIAQKEFGISIQANSVVAAQGEIALKNKLHSNPSLNFNSNSKLRETKIKPLVMANSQVIKQHSSVLFSAPVELSGCDEVESTDASLPLEEVLNNFELTGGVWEELAAVVSTEVAQDKQKLLMLTIKDAVCMIDQVKMESCEALTPLFAQISYQSLLAVVIDYNETWQTVATAIDNSTLDEYDRLLSLRLAKNTLCGF</sequence>
<dbReference type="OrthoDB" id="6315305at2"/>
<keyword evidence="3" id="KW-1185">Reference proteome</keyword>
<accession>A0A1I1MYP8</accession>
<organism evidence="2 3">
    <name type="scientific">Pseudoalteromonas denitrificans DSM 6059</name>
    <dbReference type="NCBI Taxonomy" id="1123010"/>
    <lineage>
        <taxon>Bacteria</taxon>
        <taxon>Pseudomonadati</taxon>
        <taxon>Pseudomonadota</taxon>
        <taxon>Gammaproteobacteria</taxon>
        <taxon>Alteromonadales</taxon>
        <taxon>Pseudoalteromonadaceae</taxon>
        <taxon>Pseudoalteromonas</taxon>
    </lineage>
</organism>
<evidence type="ECO:0000256" key="1">
    <source>
        <dbReference type="SAM" id="Phobius"/>
    </source>
</evidence>
<keyword evidence="1" id="KW-1133">Transmembrane helix</keyword>
<evidence type="ECO:0000313" key="3">
    <source>
        <dbReference type="Proteomes" id="UP000198862"/>
    </source>
</evidence>
<feature type="transmembrane region" description="Helical" evidence="1">
    <location>
        <begin position="62"/>
        <end position="81"/>
    </location>
</feature>
<dbReference type="STRING" id="1123010.SAMN02745724_02808"/>
<dbReference type="Proteomes" id="UP000198862">
    <property type="component" value="Unassembled WGS sequence"/>
</dbReference>
<reference evidence="2 3" key="1">
    <citation type="submission" date="2016-10" db="EMBL/GenBank/DDBJ databases">
        <authorList>
            <person name="de Groot N.N."/>
        </authorList>
    </citation>
    <scope>NUCLEOTIDE SEQUENCE [LARGE SCALE GENOMIC DNA]</scope>
    <source>
        <strain evidence="2 3">DSM 6059</strain>
    </source>
</reference>
<feature type="transmembrane region" description="Helical" evidence="1">
    <location>
        <begin position="93"/>
        <end position="110"/>
    </location>
</feature>
<gene>
    <name evidence="2" type="ORF">SAMN02745724_02808</name>
</gene>
<proteinExistence type="predicted"/>
<evidence type="ECO:0000313" key="2">
    <source>
        <dbReference type="EMBL" id="SFC88368.1"/>
    </source>
</evidence>
<dbReference type="AlphaFoldDB" id="A0A1I1MYP8"/>
<feature type="transmembrane region" description="Helical" evidence="1">
    <location>
        <begin position="39"/>
        <end position="56"/>
    </location>
</feature>
<keyword evidence="1" id="KW-0472">Membrane</keyword>
<dbReference type="RefSeq" id="WP_091985032.1">
    <property type="nucleotide sequence ID" value="NZ_FOLO01000021.1"/>
</dbReference>
<dbReference type="EMBL" id="FOLO01000021">
    <property type="protein sequence ID" value="SFC88368.1"/>
    <property type="molecule type" value="Genomic_DNA"/>
</dbReference>
<protein>
    <submittedName>
        <fullName evidence="2">Uncharacterized protein</fullName>
    </submittedName>
</protein>
<name>A0A1I1MYP8_9GAMM</name>
<keyword evidence="1" id="KW-0812">Transmembrane</keyword>